<dbReference type="FunCoup" id="A0A0C3HUE5">
    <property type="interactions" value="351"/>
</dbReference>
<feature type="region of interest" description="Disordered" evidence="8">
    <location>
        <begin position="195"/>
        <end position="231"/>
    </location>
</feature>
<reference evidence="10 11" key="1">
    <citation type="submission" date="2014-04" db="EMBL/GenBank/DDBJ databases">
        <authorList>
            <consortium name="DOE Joint Genome Institute"/>
            <person name="Kuo A."/>
            <person name="Martino E."/>
            <person name="Perotto S."/>
            <person name="Kohler A."/>
            <person name="Nagy L.G."/>
            <person name="Floudas D."/>
            <person name="Copeland A."/>
            <person name="Barry K.W."/>
            <person name="Cichocki N."/>
            <person name="Veneault-Fourrey C."/>
            <person name="LaButti K."/>
            <person name="Lindquist E.A."/>
            <person name="Lipzen A."/>
            <person name="Lundell T."/>
            <person name="Morin E."/>
            <person name="Murat C."/>
            <person name="Sun H."/>
            <person name="Tunlid A."/>
            <person name="Henrissat B."/>
            <person name="Grigoriev I.V."/>
            <person name="Hibbett D.S."/>
            <person name="Martin F."/>
            <person name="Nordberg H.P."/>
            <person name="Cantor M.N."/>
            <person name="Hua S.X."/>
        </authorList>
    </citation>
    <scope>NUCLEOTIDE SEQUENCE [LARGE SCALE GENOMIC DNA]</scope>
    <source>
        <strain evidence="10 11">Zn</strain>
    </source>
</reference>
<protein>
    <recommendedName>
        <fullName evidence="3 7">UDP-N-acetylglucosamine transferase subunit ALG13</fullName>
        <ecNumber evidence="2 7">2.4.1.141</ecNumber>
    </recommendedName>
    <alternativeName>
        <fullName evidence="5 7">Asparagine-linked glycosylation protein 13</fullName>
    </alternativeName>
</protein>
<dbReference type="PANTHER" id="PTHR47043">
    <property type="entry name" value="UDP-N-ACETYLGLUCOSAMINE TRANSFERASE SUBUNIT ALG13"/>
    <property type="match status" value="1"/>
</dbReference>
<organism evidence="10 11">
    <name type="scientific">Oidiodendron maius (strain Zn)</name>
    <dbReference type="NCBI Taxonomy" id="913774"/>
    <lineage>
        <taxon>Eukaryota</taxon>
        <taxon>Fungi</taxon>
        <taxon>Dikarya</taxon>
        <taxon>Ascomycota</taxon>
        <taxon>Pezizomycotina</taxon>
        <taxon>Leotiomycetes</taxon>
        <taxon>Leotiomycetes incertae sedis</taxon>
        <taxon>Myxotrichaceae</taxon>
        <taxon>Oidiodendron</taxon>
    </lineage>
</organism>
<proteinExistence type="inferred from homology"/>
<dbReference type="Proteomes" id="UP000054321">
    <property type="component" value="Unassembled WGS sequence"/>
</dbReference>
<dbReference type="EMBL" id="KN832871">
    <property type="protein sequence ID" value="KIN06610.1"/>
    <property type="molecule type" value="Genomic_DNA"/>
</dbReference>
<keyword evidence="7" id="KW-0256">Endoplasmic reticulum</keyword>
<feature type="compositionally biased region" description="Basic and acidic residues" evidence="8">
    <location>
        <begin position="207"/>
        <end position="231"/>
    </location>
</feature>
<evidence type="ECO:0000259" key="9">
    <source>
        <dbReference type="Pfam" id="PF04101"/>
    </source>
</evidence>
<comment type="similarity">
    <text evidence="7">Belongs to the glycosyltransferase 28 family.</text>
</comment>
<evidence type="ECO:0000256" key="1">
    <source>
        <dbReference type="ARBA" id="ARBA00011198"/>
    </source>
</evidence>
<comment type="subcellular location">
    <subcellularLocation>
        <location evidence="7">Endoplasmic reticulum</location>
    </subcellularLocation>
</comment>
<dbReference type="InterPro" id="IPR007235">
    <property type="entry name" value="Glyco_trans_28_C"/>
</dbReference>
<reference evidence="11" key="2">
    <citation type="submission" date="2015-01" db="EMBL/GenBank/DDBJ databases">
        <title>Evolutionary Origins and Diversification of the Mycorrhizal Mutualists.</title>
        <authorList>
            <consortium name="DOE Joint Genome Institute"/>
            <consortium name="Mycorrhizal Genomics Consortium"/>
            <person name="Kohler A."/>
            <person name="Kuo A."/>
            <person name="Nagy L.G."/>
            <person name="Floudas D."/>
            <person name="Copeland A."/>
            <person name="Barry K.W."/>
            <person name="Cichocki N."/>
            <person name="Veneault-Fourrey C."/>
            <person name="LaButti K."/>
            <person name="Lindquist E.A."/>
            <person name="Lipzen A."/>
            <person name="Lundell T."/>
            <person name="Morin E."/>
            <person name="Murat C."/>
            <person name="Riley R."/>
            <person name="Ohm R."/>
            <person name="Sun H."/>
            <person name="Tunlid A."/>
            <person name="Henrissat B."/>
            <person name="Grigoriev I.V."/>
            <person name="Hibbett D.S."/>
            <person name="Martin F."/>
        </authorList>
    </citation>
    <scope>NUCLEOTIDE SEQUENCE [LARGE SCALE GENOMIC DNA]</scope>
    <source>
        <strain evidence="11">Zn</strain>
    </source>
</reference>
<gene>
    <name evidence="7" type="primary">ALG13</name>
    <name evidence="10" type="ORF">OIDMADRAFT_142155</name>
</gene>
<comment type="catalytic activity">
    <reaction evidence="6">
        <text>an N-acetyl-alpha-D-glucosaminyl-diphospho-di-trans,poly-cis-dolichol + UDP-N-acetyl-alpha-D-glucosamine = an N,N'-diacetylchitobiosyl-diphospho-di-trans,poly-cis-dolichol + UDP + H(+)</text>
        <dbReference type="Rhea" id="RHEA:23380"/>
        <dbReference type="Rhea" id="RHEA-COMP:19507"/>
        <dbReference type="Rhea" id="RHEA-COMP:19510"/>
        <dbReference type="ChEBI" id="CHEBI:15378"/>
        <dbReference type="ChEBI" id="CHEBI:57269"/>
        <dbReference type="ChEBI" id="CHEBI:57705"/>
        <dbReference type="ChEBI" id="CHEBI:58223"/>
        <dbReference type="ChEBI" id="CHEBI:58427"/>
        <dbReference type="EC" id="2.4.1.141"/>
    </reaction>
</comment>
<evidence type="ECO:0000313" key="11">
    <source>
        <dbReference type="Proteomes" id="UP000054321"/>
    </source>
</evidence>
<evidence type="ECO:0000256" key="2">
    <source>
        <dbReference type="ARBA" id="ARBA00012614"/>
    </source>
</evidence>
<evidence type="ECO:0000256" key="5">
    <source>
        <dbReference type="ARBA" id="ARBA00032061"/>
    </source>
</evidence>
<dbReference type="EC" id="2.4.1.141" evidence="2 7"/>
<evidence type="ECO:0000256" key="7">
    <source>
        <dbReference type="RuleBase" id="RU362128"/>
    </source>
</evidence>
<evidence type="ECO:0000256" key="8">
    <source>
        <dbReference type="SAM" id="MobiDB-lite"/>
    </source>
</evidence>
<dbReference type="SUPFAM" id="SSF53756">
    <property type="entry name" value="UDP-Glycosyltransferase/glycogen phosphorylase"/>
    <property type="match status" value="1"/>
</dbReference>
<dbReference type="HOGENOM" id="CLU_085408_2_1_1"/>
<evidence type="ECO:0000313" key="10">
    <source>
        <dbReference type="EMBL" id="KIN06610.1"/>
    </source>
</evidence>
<sequence length="231" mass="25040">MYNGIVQLKMHKECLITTGATAVFPELIKAALTPEALEGFTRHGFTKLTFQVGQAMSLFLNTKPPTAECFGLEIEAFAFNEGLDNEMRACLAEDGKSLEGMVITHAGAGTILDAMRLSLPIIVVPNVALLDNHQEELADELERQGYVTKATPSTLANAIRTASEKASQPRVARNDQPRSLPGGLASIADALAGYEIDSDDYDDEEEGGVRLDDRDPEVEVGREEETKSTLD</sequence>
<dbReference type="STRING" id="913774.A0A0C3HUE5"/>
<comment type="subunit">
    <text evidence="1 7">Heterodimer with ALG14 to form a functional enzyme.</text>
</comment>
<dbReference type="AlphaFoldDB" id="A0A0C3HUE5"/>
<dbReference type="OrthoDB" id="20273at2759"/>
<dbReference type="Pfam" id="PF04101">
    <property type="entry name" value="Glyco_tran_28_C"/>
    <property type="match status" value="1"/>
</dbReference>
<keyword evidence="7" id="KW-0328">Glycosyltransferase</keyword>
<feature type="domain" description="Glycosyl transferase family 28 C-terminal" evidence="9">
    <location>
        <begin position="15"/>
        <end position="168"/>
    </location>
</feature>
<dbReference type="GO" id="GO:0006488">
    <property type="term" value="P:dolichol-linked oligosaccharide biosynthetic process"/>
    <property type="evidence" value="ECO:0007669"/>
    <property type="project" value="TreeGrafter"/>
</dbReference>
<feature type="compositionally biased region" description="Acidic residues" evidence="8">
    <location>
        <begin position="196"/>
        <end position="206"/>
    </location>
</feature>
<evidence type="ECO:0000256" key="6">
    <source>
        <dbReference type="ARBA" id="ARBA00048184"/>
    </source>
</evidence>
<comment type="function">
    <text evidence="4 7">Involved in protein N-glycosylation. Essential for the second step of the dolichol-linked oligosaccharide pathway.</text>
</comment>
<keyword evidence="11" id="KW-1185">Reference proteome</keyword>
<dbReference type="InterPro" id="IPR052474">
    <property type="entry name" value="UDP-GlcNAc_transferase"/>
</dbReference>
<dbReference type="GO" id="GO:0043541">
    <property type="term" value="C:UDP-N-acetylglucosamine transferase complex"/>
    <property type="evidence" value="ECO:0007669"/>
    <property type="project" value="TreeGrafter"/>
</dbReference>
<name>A0A0C3HUE5_OIDMZ</name>
<dbReference type="PANTHER" id="PTHR47043:SF1">
    <property type="entry name" value="UDP-N-ACETYLGLUCOSAMINE TRANSFERASE SUBUNIT ALG13"/>
    <property type="match status" value="1"/>
</dbReference>
<evidence type="ECO:0000256" key="3">
    <source>
        <dbReference type="ARBA" id="ARBA00017468"/>
    </source>
</evidence>
<accession>A0A0C3HUE5</accession>
<evidence type="ECO:0000256" key="4">
    <source>
        <dbReference type="ARBA" id="ARBA00024804"/>
    </source>
</evidence>
<dbReference type="InParanoid" id="A0A0C3HUE5"/>
<feature type="region of interest" description="Disordered" evidence="8">
    <location>
        <begin position="161"/>
        <end position="183"/>
    </location>
</feature>
<dbReference type="GO" id="GO:0004577">
    <property type="term" value="F:N-acetylglucosaminyldiphosphodolichol N-acetylglucosaminyltransferase activity"/>
    <property type="evidence" value="ECO:0007669"/>
    <property type="project" value="UniProtKB-EC"/>
</dbReference>
<dbReference type="Gene3D" id="3.40.50.2000">
    <property type="entry name" value="Glycogen Phosphorylase B"/>
    <property type="match status" value="1"/>
</dbReference>
<keyword evidence="7 10" id="KW-0808">Transferase</keyword>